<evidence type="ECO:0000259" key="4">
    <source>
        <dbReference type="PROSITE" id="PS50932"/>
    </source>
</evidence>
<dbReference type="SMART" id="SM00354">
    <property type="entry name" value="HTH_LACI"/>
    <property type="match status" value="1"/>
</dbReference>
<dbReference type="CDD" id="cd01392">
    <property type="entry name" value="HTH_LacI"/>
    <property type="match status" value="1"/>
</dbReference>
<dbReference type="Gene3D" id="1.10.260.40">
    <property type="entry name" value="lambda repressor-like DNA-binding domains"/>
    <property type="match status" value="1"/>
</dbReference>
<evidence type="ECO:0000256" key="1">
    <source>
        <dbReference type="ARBA" id="ARBA00023015"/>
    </source>
</evidence>
<dbReference type="InterPro" id="IPR000843">
    <property type="entry name" value="HTH_LacI"/>
</dbReference>
<evidence type="ECO:0000256" key="3">
    <source>
        <dbReference type="ARBA" id="ARBA00023163"/>
    </source>
</evidence>
<dbReference type="PANTHER" id="PTHR30146:SF109">
    <property type="entry name" value="HTH-TYPE TRANSCRIPTIONAL REGULATOR GALS"/>
    <property type="match status" value="1"/>
</dbReference>
<keyword evidence="1" id="KW-0805">Transcription regulation</keyword>
<dbReference type="GO" id="GO:0003677">
    <property type="term" value="F:DNA binding"/>
    <property type="evidence" value="ECO:0007669"/>
    <property type="project" value="UniProtKB-KW"/>
</dbReference>
<keyword evidence="2 5" id="KW-0238">DNA-binding</keyword>
<dbReference type="Proteomes" id="UP001332243">
    <property type="component" value="Unassembled WGS sequence"/>
</dbReference>
<proteinExistence type="predicted"/>
<gene>
    <name evidence="5" type="ORF">V1633_09645</name>
</gene>
<comment type="caution">
    <text evidence="5">The sequence shown here is derived from an EMBL/GenBank/DDBJ whole genome shotgun (WGS) entry which is preliminary data.</text>
</comment>
<dbReference type="PROSITE" id="PS50932">
    <property type="entry name" value="HTH_LACI_2"/>
    <property type="match status" value="1"/>
</dbReference>
<dbReference type="InterPro" id="IPR028082">
    <property type="entry name" value="Peripla_BP_I"/>
</dbReference>
<evidence type="ECO:0000256" key="2">
    <source>
        <dbReference type="ARBA" id="ARBA00023125"/>
    </source>
</evidence>
<dbReference type="RefSeq" id="WP_331213878.1">
    <property type="nucleotide sequence ID" value="NZ_JAZGQK010000007.1"/>
</dbReference>
<name>A0ABU7RQG8_9ACTN</name>
<dbReference type="Gene3D" id="3.40.50.2300">
    <property type="match status" value="2"/>
</dbReference>
<dbReference type="Pfam" id="PF13377">
    <property type="entry name" value="Peripla_BP_3"/>
    <property type="match status" value="1"/>
</dbReference>
<accession>A0ABU7RQG8</accession>
<protein>
    <submittedName>
        <fullName evidence="5">LacI family DNA-binding transcriptional regulator</fullName>
    </submittedName>
</protein>
<dbReference type="Pfam" id="PF00356">
    <property type="entry name" value="LacI"/>
    <property type="match status" value="1"/>
</dbReference>
<dbReference type="InterPro" id="IPR010982">
    <property type="entry name" value="Lambda_DNA-bd_dom_sf"/>
</dbReference>
<dbReference type="EMBL" id="JAZGQK010000007">
    <property type="protein sequence ID" value="MEE6258750.1"/>
    <property type="molecule type" value="Genomic_DNA"/>
</dbReference>
<dbReference type="SUPFAM" id="SSF53822">
    <property type="entry name" value="Periplasmic binding protein-like I"/>
    <property type="match status" value="1"/>
</dbReference>
<dbReference type="PROSITE" id="PS00356">
    <property type="entry name" value="HTH_LACI_1"/>
    <property type="match status" value="1"/>
</dbReference>
<keyword evidence="3" id="KW-0804">Transcription</keyword>
<evidence type="ECO:0000313" key="6">
    <source>
        <dbReference type="Proteomes" id="UP001332243"/>
    </source>
</evidence>
<dbReference type="InterPro" id="IPR046335">
    <property type="entry name" value="LacI/GalR-like_sensor"/>
</dbReference>
<dbReference type="PANTHER" id="PTHR30146">
    <property type="entry name" value="LACI-RELATED TRANSCRIPTIONAL REPRESSOR"/>
    <property type="match status" value="1"/>
</dbReference>
<feature type="domain" description="HTH lacI-type" evidence="4">
    <location>
        <begin position="9"/>
        <end position="63"/>
    </location>
</feature>
<sequence length="328" mass="34463">MRAPQERQARLEDVAKAAGVSRSTASRVISGSGPASATARDRVHSAVRMLGYRPDQAARSLVNRSGFRVVLAVVGTSARVLDDPYVHRAVAAAATAAMPYEVGVSLRWLPRDAPRLDRMLDDRTVRGVVLFNTTEAALDGVPSAFRGRVVSIGIGSRMVPSFDVDNGGGAAAVLEHLYRAGRRRIAMVAGPAWMPCARRPVEAYRDLVNSAGLPVRLVAGDFSAASGRRATGTVLDRWPDTDAVFGINDATAFGALAALRDAGRQVPADVAVAGFDDIGYAALSAPALTTATHPVERIVATAVEAVLTQGGVPSSRVFPSTLVRRDSA</sequence>
<dbReference type="CDD" id="cd06267">
    <property type="entry name" value="PBP1_LacI_sugar_binding-like"/>
    <property type="match status" value="1"/>
</dbReference>
<dbReference type="SUPFAM" id="SSF47413">
    <property type="entry name" value="lambda repressor-like DNA-binding domains"/>
    <property type="match status" value="1"/>
</dbReference>
<keyword evidence="6" id="KW-1185">Reference proteome</keyword>
<evidence type="ECO:0000313" key="5">
    <source>
        <dbReference type="EMBL" id="MEE6258750.1"/>
    </source>
</evidence>
<reference evidence="5 6" key="1">
    <citation type="submission" date="2024-01" db="EMBL/GenBank/DDBJ databases">
        <title>Genome insights into Plantactinospora sonchi sp. nov.</title>
        <authorList>
            <person name="Wang L."/>
        </authorList>
    </citation>
    <scope>NUCLEOTIDE SEQUENCE [LARGE SCALE GENOMIC DNA]</scope>
    <source>
        <strain evidence="5 6">NEAU-QY2</strain>
    </source>
</reference>
<organism evidence="5 6">
    <name type="scientific">Plantactinospora sonchi</name>
    <dbReference type="NCBI Taxonomy" id="1544735"/>
    <lineage>
        <taxon>Bacteria</taxon>
        <taxon>Bacillati</taxon>
        <taxon>Actinomycetota</taxon>
        <taxon>Actinomycetes</taxon>
        <taxon>Micromonosporales</taxon>
        <taxon>Micromonosporaceae</taxon>
        <taxon>Plantactinospora</taxon>
    </lineage>
</organism>